<evidence type="ECO:0000256" key="6">
    <source>
        <dbReference type="SAM" id="Phobius"/>
    </source>
</evidence>
<evidence type="ECO:0000313" key="8">
    <source>
        <dbReference type="EMBL" id="GET00513.1"/>
    </source>
</evidence>
<name>A0A8H3M4D2_9GLOM</name>
<accession>A0A8H3M4D2</accession>
<feature type="transmembrane region" description="Helical" evidence="6">
    <location>
        <begin position="140"/>
        <end position="158"/>
    </location>
</feature>
<dbReference type="Pfam" id="PF00520">
    <property type="entry name" value="Ion_trans"/>
    <property type="match status" value="1"/>
</dbReference>
<evidence type="ECO:0000259" key="7">
    <source>
        <dbReference type="Pfam" id="PF00520"/>
    </source>
</evidence>
<feature type="transmembrane region" description="Helical" evidence="6">
    <location>
        <begin position="89"/>
        <end position="105"/>
    </location>
</feature>
<comment type="caution">
    <text evidence="8">The sequence shown here is derived from an EMBL/GenBank/DDBJ whole genome shotgun (WGS) entry which is preliminary data.</text>
</comment>
<reference evidence="8" key="1">
    <citation type="submission" date="2019-10" db="EMBL/GenBank/DDBJ databases">
        <title>Conservation and host-specific expression of non-tandemly repeated heterogenous ribosome RNA gene in arbuscular mycorrhizal fungi.</title>
        <authorList>
            <person name="Maeda T."/>
            <person name="Kobayashi Y."/>
            <person name="Nakagawa T."/>
            <person name="Ezawa T."/>
            <person name="Yamaguchi K."/>
            <person name="Bino T."/>
            <person name="Nishimoto Y."/>
            <person name="Shigenobu S."/>
            <person name="Kawaguchi M."/>
        </authorList>
    </citation>
    <scope>NUCLEOTIDE SEQUENCE</scope>
    <source>
        <strain evidence="8">HR1</strain>
    </source>
</reference>
<feature type="transmembrane region" description="Helical" evidence="6">
    <location>
        <begin position="367"/>
        <end position="388"/>
    </location>
</feature>
<evidence type="ECO:0000256" key="3">
    <source>
        <dbReference type="ARBA" id="ARBA00022737"/>
    </source>
</evidence>
<proteinExistence type="predicted"/>
<feature type="transmembrane region" description="Helical" evidence="6">
    <location>
        <begin position="472"/>
        <end position="496"/>
    </location>
</feature>
<dbReference type="OrthoDB" id="2352140at2759"/>
<evidence type="ECO:0000256" key="2">
    <source>
        <dbReference type="ARBA" id="ARBA00022692"/>
    </source>
</evidence>
<dbReference type="InterPro" id="IPR005821">
    <property type="entry name" value="Ion_trans_dom"/>
</dbReference>
<feature type="transmembrane region" description="Helical" evidence="6">
    <location>
        <begin position="280"/>
        <end position="303"/>
    </location>
</feature>
<sequence>MRKMKLQLYYEKVFSKLNDGFNALPLSNYDSFKLNDEWVSYIRDNKECLLKYGVDLLTFAIKEHKLGLMDDIYKKCINYFKEDLERNQVFLNVITSTMPLFNIYYPEYIERYSLDTIMITDSPFYINSEMSNYDAVYQHILYEIHPIIFIAIFVYGIAAQLTESIYFYLYFILINITFIANYLYNIDDTIEFDSIFEELSQIFSYNLGQFILQLTRKIMSPTIIFMNPYIKFVNYPKDYNWFWELIKPQPSPFVKTINRDIYKTWNGEALINFKWITYGMYYYTIIWFIFTAFLGCFTAVATIPQQNLDENVKKVIVNGFTIIGTFLIWEHIQFLLSHPFIGYVQIIVFESFGVYFAIIVGVAKQIVYFLVILLIIIISFAHAFLIILRPRLDYSLDQPITNNDPNNPWNLNTTYNQVENGIATQNTSFVQAPDENTNMFTDYKTALFAMYLFLTGDTSALTNKWEYKENPALVIFFILFSFLIVIYLMNLFIGLLNTAIEKENNRVSYLVQKAEILAEIELFYMLPHTRRRKDWFPTRPMYYYADIIKTRKKIKELIREGEWKADEFYDMKKNLLELLKIKHEPHETI</sequence>
<feature type="domain" description="Ion transport" evidence="7">
    <location>
        <begin position="273"/>
        <end position="506"/>
    </location>
</feature>
<keyword evidence="2 6" id="KW-0812">Transmembrane</keyword>
<keyword evidence="5 6" id="KW-0472">Membrane</keyword>
<dbReference type="InterPro" id="IPR024862">
    <property type="entry name" value="TRPV"/>
</dbReference>
<dbReference type="GO" id="GO:0098703">
    <property type="term" value="P:calcium ion import across plasma membrane"/>
    <property type="evidence" value="ECO:0007669"/>
    <property type="project" value="TreeGrafter"/>
</dbReference>
<keyword evidence="3" id="KW-0677">Repeat</keyword>
<comment type="subcellular location">
    <subcellularLocation>
        <location evidence="1">Membrane</location>
        <topology evidence="1">Multi-pass membrane protein</topology>
    </subcellularLocation>
</comment>
<feature type="transmembrane region" description="Helical" evidence="6">
    <location>
        <begin position="165"/>
        <end position="184"/>
    </location>
</feature>
<evidence type="ECO:0000313" key="9">
    <source>
        <dbReference type="Proteomes" id="UP000615446"/>
    </source>
</evidence>
<dbReference type="EMBL" id="BLAL01000285">
    <property type="protein sequence ID" value="GET00513.1"/>
    <property type="molecule type" value="Genomic_DNA"/>
</dbReference>
<dbReference type="PANTHER" id="PTHR10582:SF2">
    <property type="entry name" value="INACTIVE"/>
    <property type="match status" value="1"/>
</dbReference>
<dbReference type="Proteomes" id="UP000615446">
    <property type="component" value="Unassembled WGS sequence"/>
</dbReference>
<organism evidence="8 9">
    <name type="scientific">Rhizophagus clarus</name>
    <dbReference type="NCBI Taxonomy" id="94130"/>
    <lineage>
        <taxon>Eukaryota</taxon>
        <taxon>Fungi</taxon>
        <taxon>Fungi incertae sedis</taxon>
        <taxon>Mucoromycota</taxon>
        <taxon>Glomeromycotina</taxon>
        <taxon>Glomeromycetes</taxon>
        <taxon>Glomerales</taxon>
        <taxon>Glomeraceae</taxon>
        <taxon>Rhizophagus</taxon>
    </lineage>
</organism>
<dbReference type="Gene3D" id="1.10.287.70">
    <property type="match status" value="1"/>
</dbReference>
<evidence type="ECO:0000256" key="5">
    <source>
        <dbReference type="ARBA" id="ARBA00023136"/>
    </source>
</evidence>
<gene>
    <name evidence="8" type="ORF">RCL2_002696500</name>
</gene>
<dbReference type="AlphaFoldDB" id="A0A8H3M4D2"/>
<feature type="transmembrane region" description="Helical" evidence="6">
    <location>
        <begin position="315"/>
        <end position="334"/>
    </location>
</feature>
<evidence type="ECO:0000256" key="1">
    <source>
        <dbReference type="ARBA" id="ARBA00004141"/>
    </source>
</evidence>
<protein>
    <recommendedName>
        <fullName evidence="7">Ion transport domain-containing protein</fullName>
    </recommendedName>
</protein>
<keyword evidence="4 6" id="KW-1133">Transmembrane helix</keyword>
<dbReference type="GO" id="GO:0005886">
    <property type="term" value="C:plasma membrane"/>
    <property type="evidence" value="ECO:0007669"/>
    <property type="project" value="TreeGrafter"/>
</dbReference>
<dbReference type="PANTHER" id="PTHR10582">
    <property type="entry name" value="TRANSIENT RECEPTOR POTENTIAL ION CHANNEL PROTEIN"/>
    <property type="match status" value="1"/>
</dbReference>
<dbReference type="GO" id="GO:0005216">
    <property type="term" value="F:monoatomic ion channel activity"/>
    <property type="evidence" value="ECO:0007669"/>
    <property type="project" value="InterPro"/>
</dbReference>
<evidence type="ECO:0000256" key="4">
    <source>
        <dbReference type="ARBA" id="ARBA00022989"/>
    </source>
</evidence>
<feature type="transmembrane region" description="Helical" evidence="6">
    <location>
        <begin position="340"/>
        <end position="360"/>
    </location>
</feature>